<dbReference type="AlphaFoldDB" id="A0A7Z7YRP0"/>
<feature type="non-terminal residue" evidence="2">
    <location>
        <position position="126"/>
    </location>
</feature>
<evidence type="ECO:0000259" key="1">
    <source>
        <dbReference type="Pfam" id="PF00534"/>
    </source>
</evidence>
<gene>
    <name evidence="2" type="ORF">EQ811_17080</name>
</gene>
<feature type="domain" description="Glycosyl transferase family 1" evidence="1">
    <location>
        <begin position="2"/>
        <end position="88"/>
    </location>
</feature>
<dbReference type="GO" id="GO:0016757">
    <property type="term" value="F:glycosyltransferase activity"/>
    <property type="evidence" value="ECO:0007669"/>
    <property type="project" value="InterPro"/>
</dbReference>
<name>A0A7Z7YRP0_STACP</name>
<proteinExistence type="predicted"/>
<sequence length="126" mass="14375">KIKNIITKHRAKDYIQIKGHRNLRTIYQQYELFIAASQSEGFGLTLMEAVGSGLGMIGFDVNYGSPTFIRHHQNGYLIPIDFEQATTDDITTQIAHMIIRYFEDGPIRAHEVSYDIAESFKTSHIV</sequence>
<protein>
    <submittedName>
        <fullName evidence="2">Glycosyltransferase</fullName>
    </submittedName>
</protein>
<keyword evidence="2" id="KW-0808">Transferase</keyword>
<dbReference type="Gene3D" id="3.40.50.2000">
    <property type="entry name" value="Glycogen Phosphorylase B"/>
    <property type="match status" value="1"/>
</dbReference>
<dbReference type="Pfam" id="PF00534">
    <property type="entry name" value="Glycos_transf_1"/>
    <property type="match status" value="1"/>
</dbReference>
<reference evidence="2 3" key="1">
    <citation type="journal article" date="2019" name="Sci. Transl. Med.">
        <title>Quorum sensing between bacterial species on the skin protects against epidermal injury in atopic dermatitis.</title>
        <authorList>
            <person name="Williams M.R."/>
        </authorList>
    </citation>
    <scope>NUCLEOTIDE SEQUENCE [LARGE SCALE GENOMIC DNA]</scope>
    <source>
        <strain evidence="2 3">H8</strain>
    </source>
</reference>
<dbReference type="SUPFAM" id="SSF53756">
    <property type="entry name" value="UDP-Glycosyltransferase/glycogen phosphorylase"/>
    <property type="match status" value="1"/>
</dbReference>
<organism evidence="2 3">
    <name type="scientific">Staphylococcus capitis</name>
    <dbReference type="NCBI Taxonomy" id="29388"/>
    <lineage>
        <taxon>Bacteria</taxon>
        <taxon>Bacillati</taxon>
        <taxon>Bacillota</taxon>
        <taxon>Bacilli</taxon>
        <taxon>Bacillales</taxon>
        <taxon>Staphylococcaceae</taxon>
        <taxon>Staphylococcus</taxon>
    </lineage>
</organism>
<dbReference type="Proteomes" id="UP000291949">
    <property type="component" value="Unassembled WGS sequence"/>
</dbReference>
<dbReference type="InterPro" id="IPR001296">
    <property type="entry name" value="Glyco_trans_1"/>
</dbReference>
<evidence type="ECO:0000313" key="3">
    <source>
        <dbReference type="Proteomes" id="UP000291949"/>
    </source>
</evidence>
<dbReference type="RefSeq" id="WP_154812488.1">
    <property type="nucleotide sequence ID" value="NZ_SCHC01000865.1"/>
</dbReference>
<accession>A0A7Z7YRP0</accession>
<dbReference type="EMBL" id="SCHC01000865">
    <property type="protein sequence ID" value="TBW67623.1"/>
    <property type="molecule type" value="Genomic_DNA"/>
</dbReference>
<comment type="caution">
    <text evidence="2">The sequence shown here is derived from an EMBL/GenBank/DDBJ whole genome shotgun (WGS) entry which is preliminary data.</text>
</comment>
<feature type="non-terminal residue" evidence="2">
    <location>
        <position position="1"/>
    </location>
</feature>
<evidence type="ECO:0000313" key="2">
    <source>
        <dbReference type="EMBL" id="TBW67623.1"/>
    </source>
</evidence>